<name>J6HIU9_9FIRM</name>
<dbReference type="AlphaFoldDB" id="J6HIU9"/>
<keyword evidence="5 7" id="KW-0472">Membrane</keyword>
<evidence type="ECO:0000256" key="1">
    <source>
        <dbReference type="ARBA" id="ARBA00004651"/>
    </source>
</evidence>
<evidence type="ECO:0000256" key="6">
    <source>
        <dbReference type="ARBA" id="ARBA00034125"/>
    </source>
</evidence>
<comment type="caution">
    <text evidence="10">The sequence shown here is derived from an EMBL/GenBank/DDBJ whole genome shotgun (WGS) entry which is preliminary data.</text>
</comment>
<dbReference type="OrthoDB" id="9813917at2"/>
<sequence>MNEENKEILFFALSLGELMLCNGGEIYRVEDMMLRICNARNISGINVFATPTVIMISYNDPEKLCIFNRINSRGSDLDKVSMINNLARKFTSTNMSVQEAKKAMEVIRRKKQNHIVKLIFAGIVASFYAVLFNGSIIDFFIAFILGVVSQAVYDYFNAVAESPFLSNILAGFAIGFFAHISEKFMGTSIDTIIIGAIMPFVPGLILTNAVRDFIYGDLLSGSSRFFEAILVGTSVAVGVSFGISVSGLINTLFENIIAKI</sequence>
<evidence type="ECO:0000313" key="9">
    <source>
        <dbReference type="EMBL" id="EHL17731.1"/>
    </source>
</evidence>
<accession>V9HQH0</accession>
<dbReference type="InterPro" id="IPR010619">
    <property type="entry name" value="ThrE-like_N"/>
</dbReference>
<comment type="similarity">
    <text evidence="6">Belongs to the ThrE exporter (TC 2.A.79) family.</text>
</comment>
<dbReference type="Proteomes" id="UP000017818">
    <property type="component" value="Unassembled WGS sequence"/>
</dbReference>
<feature type="transmembrane region" description="Helical" evidence="7">
    <location>
        <begin position="164"/>
        <end position="180"/>
    </location>
</feature>
<dbReference type="HOGENOM" id="CLU_070277_0_0_9"/>
<reference evidence="9 12" key="1">
    <citation type="submission" date="2012-05" db="EMBL/GenBank/DDBJ databases">
        <title>The Genome Sequence of Eubacteriaceae bacterium CM2.</title>
        <authorList>
            <consortium name="The Broad Institute Genome Sequencing Platform"/>
            <person name="Earl A."/>
            <person name="Ward D."/>
            <person name="Feldgarden M."/>
            <person name="Gevers D."/>
            <person name="Sizova M."/>
            <person name="Hazen A."/>
            <person name="Epstein S."/>
            <person name="Walker B."/>
            <person name="Young S.K."/>
            <person name="Zeng Q."/>
            <person name="Gargeya S."/>
            <person name="Fitzgerald M."/>
            <person name="Haas B."/>
            <person name="Abouelleil A."/>
            <person name="Alvarado L."/>
            <person name="Arachchi H.M."/>
            <person name="Berlin A."/>
            <person name="Chapman S.B."/>
            <person name="Goldberg J."/>
            <person name="Griggs A."/>
            <person name="Gujja S."/>
            <person name="Hansen M."/>
            <person name="Howarth C."/>
            <person name="Imamovic A."/>
            <person name="Larimer J."/>
            <person name="McCowen C."/>
            <person name="Montmayeur A."/>
            <person name="Murphy C."/>
            <person name="Neiman D."/>
            <person name="Pearson M."/>
            <person name="Priest M."/>
            <person name="Roberts A."/>
            <person name="Saif S."/>
            <person name="Shea T."/>
            <person name="Sisk P."/>
            <person name="Sykes S."/>
            <person name="Wortman J."/>
            <person name="Nusbaum C."/>
            <person name="Birren B."/>
        </authorList>
    </citation>
    <scope>NUCLEOTIDE SEQUENCE [LARGE SCALE GENOMIC DNA]</scope>
    <source>
        <strain evidence="9 12">CM2</strain>
    </source>
</reference>
<dbReference type="Pfam" id="PF06738">
    <property type="entry name" value="ThrE"/>
    <property type="match status" value="1"/>
</dbReference>
<evidence type="ECO:0000256" key="7">
    <source>
        <dbReference type="SAM" id="Phobius"/>
    </source>
</evidence>
<organism evidence="10 11">
    <name type="scientific">Peptoanaerobacter stomatis</name>
    <dbReference type="NCBI Taxonomy" id="796937"/>
    <lineage>
        <taxon>Bacteria</taxon>
        <taxon>Bacillati</taxon>
        <taxon>Bacillota</taxon>
        <taxon>Clostridia</taxon>
        <taxon>Peptostreptococcales</taxon>
        <taxon>Filifactoraceae</taxon>
        <taxon>Peptoanaerobacter</taxon>
    </lineage>
</organism>
<dbReference type="EMBL" id="AFZF02000004">
    <property type="protein sequence ID" value="EHL17731.1"/>
    <property type="molecule type" value="Genomic_DNA"/>
</dbReference>
<evidence type="ECO:0000313" key="10">
    <source>
        <dbReference type="EMBL" id="EJU22558.1"/>
    </source>
</evidence>
<feature type="transmembrane region" description="Helical" evidence="7">
    <location>
        <begin position="230"/>
        <end position="253"/>
    </location>
</feature>
<feature type="transmembrane region" description="Helical" evidence="7">
    <location>
        <begin position="192"/>
        <end position="210"/>
    </location>
</feature>
<gene>
    <name evidence="10" type="ORF">HMPREF1143_1793</name>
    <name evidence="9" type="ORF">HMPREF9630_01421</name>
</gene>
<evidence type="ECO:0000313" key="11">
    <source>
        <dbReference type="Proteomes" id="UP000005244"/>
    </source>
</evidence>
<comment type="subcellular location">
    <subcellularLocation>
        <location evidence="1">Cell membrane</location>
        <topology evidence="1">Multi-pass membrane protein</topology>
    </subcellularLocation>
</comment>
<evidence type="ECO:0000313" key="12">
    <source>
        <dbReference type="Proteomes" id="UP000017818"/>
    </source>
</evidence>
<keyword evidence="3 7" id="KW-0812">Transmembrane</keyword>
<evidence type="ECO:0000256" key="5">
    <source>
        <dbReference type="ARBA" id="ARBA00023136"/>
    </source>
</evidence>
<dbReference type="GO" id="GO:0005886">
    <property type="term" value="C:plasma membrane"/>
    <property type="evidence" value="ECO:0007669"/>
    <property type="project" value="UniProtKB-SubCell"/>
</dbReference>
<feature type="domain" description="Threonine/serine exporter-like N-terminal" evidence="8">
    <location>
        <begin position="11"/>
        <end position="245"/>
    </location>
</feature>
<evidence type="ECO:0000256" key="4">
    <source>
        <dbReference type="ARBA" id="ARBA00022989"/>
    </source>
</evidence>
<dbReference type="Proteomes" id="UP000005244">
    <property type="component" value="Unassembled WGS sequence"/>
</dbReference>
<dbReference type="GO" id="GO:0022857">
    <property type="term" value="F:transmembrane transporter activity"/>
    <property type="evidence" value="ECO:0007669"/>
    <property type="project" value="InterPro"/>
</dbReference>
<dbReference type="RefSeq" id="WP_009526673.1">
    <property type="nucleotide sequence ID" value="NZ_ALNK01000021.1"/>
</dbReference>
<proteinExistence type="inferred from homology"/>
<dbReference type="EMBL" id="ALNK01000021">
    <property type="protein sequence ID" value="EJU22558.1"/>
    <property type="molecule type" value="Genomic_DNA"/>
</dbReference>
<dbReference type="GO" id="GO:0015744">
    <property type="term" value="P:succinate transport"/>
    <property type="evidence" value="ECO:0007669"/>
    <property type="project" value="TreeGrafter"/>
</dbReference>
<keyword evidence="11" id="KW-1185">Reference proteome</keyword>
<evidence type="ECO:0000259" key="8">
    <source>
        <dbReference type="Pfam" id="PF06738"/>
    </source>
</evidence>
<feature type="transmembrane region" description="Helical" evidence="7">
    <location>
        <begin position="118"/>
        <end position="144"/>
    </location>
</feature>
<evidence type="ECO:0000256" key="2">
    <source>
        <dbReference type="ARBA" id="ARBA00022475"/>
    </source>
</evidence>
<keyword evidence="4 7" id="KW-1133">Transmembrane helix</keyword>
<dbReference type="PANTHER" id="PTHR34390:SF2">
    <property type="entry name" value="SUCCINATE TRANSPORTER SUBUNIT YJJP-RELATED"/>
    <property type="match status" value="1"/>
</dbReference>
<dbReference type="InterPro" id="IPR050539">
    <property type="entry name" value="ThrE_Dicarb/AminoAcid_Exp"/>
</dbReference>
<accession>J6HIU9</accession>
<keyword evidence="2" id="KW-1003">Cell membrane</keyword>
<dbReference type="PANTHER" id="PTHR34390">
    <property type="entry name" value="UPF0442 PROTEIN YJJB-RELATED"/>
    <property type="match status" value="1"/>
</dbReference>
<evidence type="ECO:0000256" key="3">
    <source>
        <dbReference type="ARBA" id="ARBA00022692"/>
    </source>
</evidence>
<protein>
    <submittedName>
        <fullName evidence="10">PF06738 family protein</fullName>
    </submittedName>
</protein>
<reference evidence="10 11" key="2">
    <citation type="submission" date="2012-07" db="EMBL/GenBank/DDBJ databases">
        <authorList>
            <person name="Durkin A.S."/>
            <person name="McCorrison J."/>
            <person name="Torralba M."/>
            <person name="Gillis M."/>
            <person name="Methe B."/>
            <person name="Sutton G."/>
            <person name="Nelson K.E."/>
        </authorList>
    </citation>
    <scope>NUCLEOTIDE SEQUENCE [LARGE SCALE GENOMIC DNA]</scope>
    <source>
        <strain evidence="10 11">OBRC8</strain>
    </source>
</reference>